<proteinExistence type="predicted"/>
<dbReference type="Proteomes" id="UP000244162">
    <property type="component" value="Unassembled WGS sequence"/>
</dbReference>
<keyword evidence="1" id="KW-0732">Signal</keyword>
<evidence type="ECO:0000313" key="2">
    <source>
        <dbReference type="EMBL" id="PTQ08243.1"/>
    </source>
</evidence>
<reference evidence="2 3" key="1">
    <citation type="submission" date="2017-09" db="EMBL/GenBank/DDBJ databases">
        <title>Sphingomonas panjinensis sp.nov., isolated from oil-contaminated soil.</title>
        <authorList>
            <person name="Wang L."/>
            <person name="Chen L."/>
        </authorList>
    </citation>
    <scope>NUCLEOTIDE SEQUENCE [LARGE SCALE GENOMIC DNA]</scope>
    <source>
        <strain evidence="2 3">FW-11</strain>
    </source>
</reference>
<protein>
    <recommendedName>
        <fullName evidence="4">Lipoprotein</fullName>
    </recommendedName>
</protein>
<dbReference type="OrthoDB" id="7172943at2"/>
<sequence>MSRPITKAPGRHRALTILLAALAVTACGTATPYRPETPGQSSRGGYSDQQIEANRYRVTFRGNSLTARETVETYLLYRAAQLTVERGYDWFIMADRQTDKRTRTYIDRPFGPGPYGFWGPYWRYHGRGFGWHHWDPFWGDPFWDRTVDVRTVDRYEASAEIVLGRGRKPDDPRAFDARQVMTNLGPRIVLPR</sequence>
<dbReference type="EMBL" id="NWBU01000016">
    <property type="protein sequence ID" value="PTQ08243.1"/>
    <property type="molecule type" value="Genomic_DNA"/>
</dbReference>
<dbReference type="PROSITE" id="PS51257">
    <property type="entry name" value="PROKAR_LIPOPROTEIN"/>
    <property type="match status" value="1"/>
</dbReference>
<feature type="signal peptide" evidence="1">
    <location>
        <begin position="1"/>
        <end position="26"/>
    </location>
</feature>
<evidence type="ECO:0000313" key="3">
    <source>
        <dbReference type="Proteomes" id="UP000244162"/>
    </source>
</evidence>
<comment type="caution">
    <text evidence="2">The sequence shown here is derived from an EMBL/GenBank/DDBJ whole genome shotgun (WGS) entry which is preliminary data.</text>
</comment>
<evidence type="ECO:0008006" key="4">
    <source>
        <dbReference type="Google" id="ProtNLM"/>
    </source>
</evidence>
<dbReference type="NCBIfam" id="NF047637">
    <property type="entry name" value="lipo_CC0125"/>
    <property type="match status" value="1"/>
</dbReference>
<evidence type="ECO:0000256" key="1">
    <source>
        <dbReference type="SAM" id="SignalP"/>
    </source>
</evidence>
<organism evidence="2 3">
    <name type="scientific">Sphingomonas oleivorans</name>
    <dbReference type="NCBI Taxonomy" id="1735121"/>
    <lineage>
        <taxon>Bacteria</taxon>
        <taxon>Pseudomonadati</taxon>
        <taxon>Pseudomonadota</taxon>
        <taxon>Alphaproteobacteria</taxon>
        <taxon>Sphingomonadales</taxon>
        <taxon>Sphingomonadaceae</taxon>
        <taxon>Sphingomonas</taxon>
    </lineage>
</organism>
<name>A0A2T5FUP0_9SPHN</name>
<dbReference type="RefSeq" id="WP_107969492.1">
    <property type="nucleotide sequence ID" value="NZ_NWBU01000016.1"/>
</dbReference>
<gene>
    <name evidence="2" type="ORF">CLG96_16255</name>
</gene>
<keyword evidence="3" id="KW-1185">Reference proteome</keyword>
<accession>A0A2T5FUP0</accession>
<feature type="chain" id="PRO_5015475036" description="Lipoprotein" evidence="1">
    <location>
        <begin position="27"/>
        <end position="192"/>
    </location>
</feature>
<dbReference type="AlphaFoldDB" id="A0A2T5FUP0"/>